<accession>A0ABT7ML33</accession>
<gene>
    <name evidence="1" type="ORF">QR695_03825</name>
</gene>
<sequence>MTKDELKALMSTDEVEIKLEGVEGLPRFVFINERERFEEVQ</sequence>
<dbReference type="Proteomes" id="UP001230807">
    <property type="component" value="Unassembled WGS sequence"/>
</dbReference>
<proteinExistence type="predicted"/>
<organism evidence="1 2">
    <name type="scientific">Exiguobacterium mexicanum</name>
    <dbReference type="NCBI Taxonomy" id="340146"/>
    <lineage>
        <taxon>Bacteria</taxon>
        <taxon>Bacillati</taxon>
        <taxon>Bacillota</taxon>
        <taxon>Bacilli</taxon>
        <taxon>Bacillales</taxon>
        <taxon>Bacillales Family XII. Incertae Sedis</taxon>
        <taxon>Exiguobacterium</taxon>
    </lineage>
</organism>
<evidence type="ECO:0000313" key="1">
    <source>
        <dbReference type="EMBL" id="MDL5376135.1"/>
    </source>
</evidence>
<name>A0ABT7ML33_9BACL</name>
<reference evidence="1 2" key="1">
    <citation type="submission" date="2023-06" db="EMBL/GenBank/DDBJ databases">
        <title>Influencing factors and mechanism of Cr(VI) reduction by facultative anaerobic Exiguobacterium sp. PY14.</title>
        <authorList>
            <person name="Zou L."/>
        </authorList>
    </citation>
    <scope>NUCLEOTIDE SEQUENCE [LARGE SCALE GENOMIC DNA]</scope>
    <source>
        <strain evidence="1 2">PY14</strain>
    </source>
</reference>
<keyword evidence="2" id="KW-1185">Reference proteome</keyword>
<evidence type="ECO:0000313" key="2">
    <source>
        <dbReference type="Proteomes" id="UP001230807"/>
    </source>
</evidence>
<dbReference type="EMBL" id="JASWER010000001">
    <property type="protein sequence ID" value="MDL5376135.1"/>
    <property type="molecule type" value="Genomic_DNA"/>
</dbReference>
<comment type="caution">
    <text evidence="1">The sequence shown here is derived from an EMBL/GenBank/DDBJ whole genome shotgun (WGS) entry which is preliminary data.</text>
</comment>
<dbReference type="RefSeq" id="WP_285800943.1">
    <property type="nucleotide sequence ID" value="NZ_CP183077.1"/>
</dbReference>
<protein>
    <submittedName>
        <fullName evidence="1">Uncharacterized protein</fullName>
    </submittedName>
</protein>